<evidence type="ECO:0000256" key="1">
    <source>
        <dbReference type="ARBA" id="ARBA00022723"/>
    </source>
</evidence>
<dbReference type="EMBL" id="JAKGTH010000006">
    <property type="protein sequence ID" value="MCF4100209.1"/>
    <property type="molecule type" value="Genomic_DNA"/>
</dbReference>
<protein>
    <submittedName>
        <fullName evidence="4">Polysaccharide deacetylase family protein</fullName>
    </submittedName>
</protein>
<dbReference type="Gene3D" id="3.20.20.370">
    <property type="entry name" value="Glycoside hydrolase/deacetylase"/>
    <property type="match status" value="1"/>
</dbReference>
<keyword evidence="2" id="KW-0378">Hydrolase</keyword>
<dbReference type="Proteomes" id="UP001179363">
    <property type="component" value="Unassembled WGS sequence"/>
</dbReference>
<evidence type="ECO:0000313" key="5">
    <source>
        <dbReference type="Proteomes" id="UP001179363"/>
    </source>
</evidence>
<dbReference type="CDD" id="cd10917">
    <property type="entry name" value="CE4_NodB_like_6s_7s"/>
    <property type="match status" value="1"/>
</dbReference>
<proteinExistence type="predicted"/>
<accession>A0ABS9EDG6</accession>
<evidence type="ECO:0000259" key="3">
    <source>
        <dbReference type="PROSITE" id="PS51677"/>
    </source>
</evidence>
<dbReference type="Pfam" id="PF01522">
    <property type="entry name" value="Polysacc_deac_1"/>
    <property type="match status" value="1"/>
</dbReference>
<dbReference type="RefSeq" id="WP_236132362.1">
    <property type="nucleotide sequence ID" value="NZ_JAKGTH010000006.1"/>
</dbReference>
<gene>
    <name evidence="4" type="ORF">L1I30_00885</name>
</gene>
<dbReference type="InterPro" id="IPR011330">
    <property type="entry name" value="Glyco_hydro/deAcase_b/a-brl"/>
</dbReference>
<dbReference type="InterPro" id="IPR050248">
    <property type="entry name" value="Polysacc_deacetylase_ArnD"/>
</dbReference>
<dbReference type="InterPro" id="IPR002509">
    <property type="entry name" value="NODB_dom"/>
</dbReference>
<sequence length="216" mass="25025">MVYLKKISGLGNVLYPSLLWNLPNHKKTIYLTFDDGPIPEITDWVLACLKQYQAKATFFCVGENISKHPDIFNNIISEGHTIGNHTFNHLNGWKTNTPDYLENVRKTEDVISKNIENPNNSAFKKKLFRPPYGKIKPSQIKKLQQLDYQIVMWEVISGDFDPELSWEICYNTVIKNTTEGGIIVFHDSKKAFDKLKLLVPKILKYYHEKGFEFKAL</sequence>
<dbReference type="SUPFAM" id="SSF88713">
    <property type="entry name" value="Glycoside hydrolase/deacetylase"/>
    <property type="match status" value="1"/>
</dbReference>
<feature type="domain" description="NodB homology" evidence="3">
    <location>
        <begin position="27"/>
        <end position="214"/>
    </location>
</feature>
<dbReference type="PANTHER" id="PTHR10587">
    <property type="entry name" value="GLYCOSYL TRANSFERASE-RELATED"/>
    <property type="match status" value="1"/>
</dbReference>
<evidence type="ECO:0000313" key="4">
    <source>
        <dbReference type="EMBL" id="MCF4100209.1"/>
    </source>
</evidence>
<keyword evidence="5" id="KW-1185">Reference proteome</keyword>
<evidence type="ECO:0000256" key="2">
    <source>
        <dbReference type="ARBA" id="ARBA00022801"/>
    </source>
</evidence>
<comment type="caution">
    <text evidence="4">The sequence shown here is derived from an EMBL/GenBank/DDBJ whole genome shotgun (WGS) entry which is preliminary data.</text>
</comment>
<dbReference type="PROSITE" id="PS51677">
    <property type="entry name" value="NODB"/>
    <property type="match status" value="1"/>
</dbReference>
<organism evidence="4 5">
    <name type="scientific">Gillisia lutea</name>
    <dbReference type="NCBI Taxonomy" id="2909668"/>
    <lineage>
        <taxon>Bacteria</taxon>
        <taxon>Pseudomonadati</taxon>
        <taxon>Bacteroidota</taxon>
        <taxon>Flavobacteriia</taxon>
        <taxon>Flavobacteriales</taxon>
        <taxon>Flavobacteriaceae</taxon>
        <taxon>Gillisia</taxon>
    </lineage>
</organism>
<reference evidence="4" key="1">
    <citation type="submission" date="2022-01" db="EMBL/GenBank/DDBJ databases">
        <title>Gillisia lutea sp. nov., isolated from marine plastic residues from the Malvarosa beach (Valencia, Spain).</title>
        <authorList>
            <person name="Vidal-Verdu A."/>
            <person name="Molina-Menor E."/>
            <person name="Satari L."/>
            <person name="Pascual J."/>
            <person name="Pereto J."/>
            <person name="Porcar M."/>
        </authorList>
    </citation>
    <scope>NUCLEOTIDE SEQUENCE</scope>
    <source>
        <strain evidence="4">M10.2A</strain>
    </source>
</reference>
<name>A0ABS9EDG6_9FLAO</name>
<dbReference type="PANTHER" id="PTHR10587:SF133">
    <property type="entry name" value="CHITIN DEACETYLASE 1-RELATED"/>
    <property type="match status" value="1"/>
</dbReference>
<keyword evidence="1" id="KW-0479">Metal-binding</keyword>